<keyword evidence="2" id="KW-1003">Cell membrane</keyword>
<dbReference type="AlphaFoldDB" id="A0A0W8G7J7"/>
<keyword evidence="4 6" id="KW-1133">Transmembrane helix</keyword>
<dbReference type="InterPro" id="IPR001851">
    <property type="entry name" value="ABC_transp_permease"/>
</dbReference>
<feature type="transmembrane region" description="Helical" evidence="6">
    <location>
        <begin position="159"/>
        <end position="178"/>
    </location>
</feature>
<evidence type="ECO:0000256" key="4">
    <source>
        <dbReference type="ARBA" id="ARBA00022989"/>
    </source>
</evidence>
<organism evidence="7">
    <name type="scientific">hydrocarbon metagenome</name>
    <dbReference type="NCBI Taxonomy" id="938273"/>
    <lineage>
        <taxon>unclassified sequences</taxon>
        <taxon>metagenomes</taxon>
        <taxon>ecological metagenomes</taxon>
    </lineage>
</organism>
<gene>
    <name evidence="7" type="ORF">ASZ90_000996</name>
</gene>
<evidence type="ECO:0000256" key="3">
    <source>
        <dbReference type="ARBA" id="ARBA00022692"/>
    </source>
</evidence>
<proteinExistence type="predicted"/>
<sequence>MPALSRQARNALGFFAILATVGLFLPDYRLLVVNQHLFLALNVLALNFCLGLGGQISLAQGGMAGIGAYASVLAHAHFPQASVLVVPAVVLAAFAFAAAISRPMERLGEGFLAMATLGVSLIFTNVVLTMGDVTGGSAGLMVDSRLNLPGLGALSGDRTFFFLFLMVMACGCWTFAALKDSRPGRALLACKDDPLAASSCGIDRAALRSLSFGLGGALSALAGVLHAHYGGFINPEQFSLELSLKALLFLVIGGPGNVLRPLVAVLVLETLMSGMQFLGEARTLAHGLLLTAALLAGYWRSSRPRRQLPGSAVRVAEARKPM</sequence>
<feature type="transmembrane region" description="Helical" evidence="6">
    <location>
        <begin position="37"/>
        <end position="58"/>
    </location>
</feature>
<keyword evidence="5 6" id="KW-0472">Membrane</keyword>
<feature type="transmembrane region" description="Helical" evidence="6">
    <location>
        <begin position="111"/>
        <end position="131"/>
    </location>
</feature>
<comment type="caution">
    <text evidence="7">The sequence shown here is derived from an EMBL/GenBank/DDBJ whole genome shotgun (WGS) entry which is preliminary data.</text>
</comment>
<keyword evidence="3 6" id="KW-0812">Transmembrane</keyword>
<reference evidence="7" key="1">
    <citation type="journal article" date="2015" name="Proc. Natl. Acad. Sci. U.S.A.">
        <title>Networks of energetic and metabolic interactions define dynamics in microbial communities.</title>
        <authorList>
            <person name="Embree M."/>
            <person name="Liu J.K."/>
            <person name="Al-Bassam M.M."/>
            <person name="Zengler K."/>
        </authorList>
    </citation>
    <scope>NUCLEOTIDE SEQUENCE</scope>
</reference>
<evidence type="ECO:0000256" key="5">
    <source>
        <dbReference type="ARBA" id="ARBA00023136"/>
    </source>
</evidence>
<feature type="transmembrane region" description="Helical" evidence="6">
    <location>
        <begin position="78"/>
        <end position="99"/>
    </location>
</feature>
<dbReference type="EMBL" id="LNQE01000128">
    <property type="protein sequence ID" value="KUG29128.1"/>
    <property type="molecule type" value="Genomic_DNA"/>
</dbReference>
<dbReference type="InterPro" id="IPR043428">
    <property type="entry name" value="LivM-like"/>
</dbReference>
<protein>
    <submittedName>
        <fullName evidence="7">Abc transporter permease protein</fullName>
    </submittedName>
</protein>
<name>A0A0W8G7J7_9ZZZZ</name>
<feature type="transmembrane region" description="Helical" evidence="6">
    <location>
        <begin position="12"/>
        <end position="30"/>
    </location>
</feature>
<accession>A0A0W8G7J7</accession>
<evidence type="ECO:0000256" key="2">
    <source>
        <dbReference type="ARBA" id="ARBA00022475"/>
    </source>
</evidence>
<evidence type="ECO:0000256" key="6">
    <source>
        <dbReference type="SAM" id="Phobius"/>
    </source>
</evidence>
<comment type="subcellular location">
    <subcellularLocation>
        <location evidence="1">Cell membrane</location>
        <topology evidence="1">Multi-pass membrane protein</topology>
    </subcellularLocation>
</comment>
<dbReference type="Pfam" id="PF02653">
    <property type="entry name" value="BPD_transp_2"/>
    <property type="match status" value="1"/>
</dbReference>
<dbReference type="PANTHER" id="PTHR30482">
    <property type="entry name" value="HIGH-AFFINITY BRANCHED-CHAIN AMINO ACID TRANSPORT SYSTEM PERMEASE"/>
    <property type="match status" value="1"/>
</dbReference>
<dbReference type="GO" id="GO:0005886">
    <property type="term" value="C:plasma membrane"/>
    <property type="evidence" value="ECO:0007669"/>
    <property type="project" value="UniProtKB-SubCell"/>
</dbReference>
<evidence type="ECO:0000256" key="1">
    <source>
        <dbReference type="ARBA" id="ARBA00004651"/>
    </source>
</evidence>
<dbReference type="CDD" id="cd06581">
    <property type="entry name" value="TM_PBP1_LivM_like"/>
    <property type="match status" value="1"/>
</dbReference>
<evidence type="ECO:0000313" key="7">
    <source>
        <dbReference type="EMBL" id="KUG29128.1"/>
    </source>
</evidence>
<dbReference type="GO" id="GO:0015658">
    <property type="term" value="F:branched-chain amino acid transmembrane transporter activity"/>
    <property type="evidence" value="ECO:0007669"/>
    <property type="project" value="InterPro"/>
</dbReference>
<feature type="transmembrane region" description="Helical" evidence="6">
    <location>
        <begin position="246"/>
        <end position="268"/>
    </location>
</feature>
<dbReference type="PANTHER" id="PTHR30482:SF20">
    <property type="entry name" value="HIGH-AFFINITY BRANCHED-CHAIN AMINO ACID TRANSPORT SYSTEM PERMEASE PROTEIN LIVM"/>
    <property type="match status" value="1"/>
</dbReference>